<feature type="transmembrane region" description="Helical" evidence="1">
    <location>
        <begin position="20"/>
        <end position="41"/>
    </location>
</feature>
<comment type="caution">
    <text evidence="2">The sequence shown here is derived from an EMBL/GenBank/DDBJ whole genome shotgun (WGS) entry which is preliminary data.</text>
</comment>
<keyword evidence="1" id="KW-0472">Membrane</keyword>
<name>A0A9P6VP95_9HELO</name>
<protein>
    <submittedName>
        <fullName evidence="2">Uncharacterized protein</fullName>
    </submittedName>
</protein>
<evidence type="ECO:0000313" key="2">
    <source>
        <dbReference type="EMBL" id="KAG0651190.1"/>
    </source>
</evidence>
<proteinExistence type="predicted"/>
<keyword evidence="1" id="KW-0812">Transmembrane</keyword>
<dbReference type="EMBL" id="VNKQ01000005">
    <property type="protein sequence ID" value="KAG0651190.1"/>
    <property type="molecule type" value="Genomic_DNA"/>
</dbReference>
<sequence length="85" mass="8973">MAVSTARSAQGLSLQYVKQVVIFNSTSIVMLVLSGTVDGYITLRKIYGGISPQDTIPPQGGFGVLYRSAAPGGADRRIPLVDQTC</sequence>
<keyword evidence="1" id="KW-1133">Transmembrane helix</keyword>
<accession>A0A9P6VP95</accession>
<gene>
    <name evidence="2" type="ORF">D0Z07_2278</name>
</gene>
<dbReference type="Proteomes" id="UP000785200">
    <property type="component" value="Unassembled WGS sequence"/>
</dbReference>
<organism evidence="2 3">
    <name type="scientific">Hyphodiscus hymeniophilus</name>
    <dbReference type="NCBI Taxonomy" id="353542"/>
    <lineage>
        <taxon>Eukaryota</taxon>
        <taxon>Fungi</taxon>
        <taxon>Dikarya</taxon>
        <taxon>Ascomycota</taxon>
        <taxon>Pezizomycotina</taxon>
        <taxon>Leotiomycetes</taxon>
        <taxon>Helotiales</taxon>
        <taxon>Hyphodiscaceae</taxon>
        <taxon>Hyphodiscus</taxon>
    </lineage>
</organism>
<keyword evidence="3" id="KW-1185">Reference proteome</keyword>
<dbReference type="AlphaFoldDB" id="A0A9P6VP95"/>
<evidence type="ECO:0000256" key="1">
    <source>
        <dbReference type="SAM" id="Phobius"/>
    </source>
</evidence>
<reference evidence="2" key="1">
    <citation type="submission" date="2019-07" db="EMBL/GenBank/DDBJ databases">
        <title>Hyphodiscus hymeniophilus genome sequencing and assembly.</title>
        <authorList>
            <person name="Kramer G."/>
            <person name="Nodwell J."/>
        </authorList>
    </citation>
    <scope>NUCLEOTIDE SEQUENCE</scope>
    <source>
        <strain evidence="2">ATCC 34498</strain>
    </source>
</reference>
<evidence type="ECO:0000313" key="3">
    <source>
        <dbReference type="Proteomes" id="UP000785200"/>
    </source>
</evidence>